<evidence type="ECO:0000256" key="3">
    <source>
        <dbReference type="ARBA" id="ARBA00022737"/>
    </source>
</evidence>
<evidence type="ECO:0000256" key="8">
    <source>
        <dbReference type="ARBA" id="ARBA00023136"/>
    </source>
</evidence>
<comment type="caution">
    <text evidence="11">The sequence shown here is derived from an EMBL/GenBank/DDBJ whole genome shotgun (WGS) entry which is preliminary data.</text>
</comment>
<dbReference type="Pfam" id="PF13181">
    <property type="entry name" value="TPR_8"/>
    <property type="match status" value="1"/>
</dbReference>
<organism evidence="11 12">
    <name type="scientific">Hanseniaspora valbyensis NRRL Y-1626</name>
    <dbReference type="NCBI Taxonomy" id="766949"/>
    <lineage>
        <taxon>Eukaryota</taxon>
        <taxon>Fungi</taxon>
        <taxon>Dikarya</taxon>
        <taxon>Ascomycota</taxon>
        <taxon>Saccharomycotina</taxon>
        <taxon>Saccharomycetes</taxon>
        <taxon>Saccharomycodales</taxon>
        <taxon>Saccharomycodaceae</taxon>
        <taxon>Hanseniaspora</taxon>
    </lineage>
</organism>
<reference evidence="12" key="1">
    <citation type="journal article" date="2016" name="Proc. Natl. Acad. Sci. U.S.A.">
        <title>Comparative genomics of biotechnologically important yeasts.</title>
        <authorList>
            <person name="Riley R."/>
            <person name="Haridas S."/>
            <person name="Wolfe K.H."/>
            <person name="Lopes M.R."/>
            <person name="Hittinger C.T."/>
            <person name="Goeker M."/>
            <person name="Salamov A.A."/>
            <person name="Wisecaver J.H."/>
            <person name="Long T.M."/>
            <person name="Calvey C.H."/>
            <person name="Aerts A.L."/>
            <person name="Barry K.W."/>
            <person name="Choi C."/>
            <person name="Clum A."/>
            <person name="Coughlan A.Y."/>
            <person name="Deshpande S."/>
            <person name="Douglass A.P."/>
            <person name="Hanson S.J."/>
            <person name="Klenk H.-P."/>
            <person name="LaButti K.M."/>
            <person name="Lapidus A."/>
            <person name="Lindquist E.A."/>
            <person name="Lipzen A.M."/>
            <person name="Meier-Kolthoff J.P."/>
            <person name="Ohm R.A."/>
            <person name="Otillar R.P."/>
            <person name="Pangilinan J.L."/>
            <person name="Peng Y."/>
            <person name="Rokas A."/>
            <person name="Rosa C.A."/>
            <person name="Scheuner C."/>
            <person name="Sibirny A.A."/>
            <person name="Slot J.C."/>
            <person name="Stielow J.B."/>
            <person name="Sun H."/>
            <person name="Kurtzman C.P."/>
            <person name="Blackwell M."/>
            <person name="Grigoriev I.V."/>
            <person name="Jeffries T.W."/>
        </authorList>
    </citation>
    <scope>NUCLEOTIDE SEQUENCE [LARGE SCALE GENOMIC DNA]</scope>
    <source>
        <strain evidence="12">NRRL Y-1626</strain>
    </source>
</reference>
<dbReference type="InterPro" id="IPR019734">
    <property type="entry name" value="TPR_rpt"/>
</dbReference>
<keyword evidence="4" id="KW-1000">Mitochondrion outer membrane</keyword>
<keyword evidence="2" id="KW-0812">Transmembrane</keyword>
<proteinExistence type="inferred from homology"/>
<evidence type="ECO:0000256" key="2">
    <source>
        <dbReference type="ARBA" id="ARBA00022692"/>
    </source>
</evidence>
<dbReference type="InterPro" id="IPR011990">
    <property type="entry name" value="TPR-like_helical_dom_sf"/>
</dbReference>
<feature type="region of interest" description="Disordered" evidence="10">
    <location>
        <begin position="41"/>
        <end position="80"/>
    </location>
</feature>
<gene>
    <name evidence="11" type="ORF">HANVADRAFT_53569</name>
</gene>
<dbReference type="EMBL" id="LXPE01000035">
    <property type="protein sequence ID" value="OBA25898.1"/>
    <property type="molecule type" value="Genomic_DNA"/>
</dbReference>
<accession>A0A1B7TB01</accession>
<protein>
    <submittedName>
        <fullName evidence="11">TPR-like protein</fullName>
    </submittedName>
</protein>
<dbReference type="PANTHER" id="PTHR46208:SF1">
    <property type="entry name" value="MITOCHONDRIAL IMPORT RECEPTOR SUBUNIT TOM70"/>
    <property type="match status" value="1"/>
</dbReference>
<evidence type="ECO:0000256" key="7">
    <source>
        <dbReference type="ARBA" id="ARBA00023128"/>
    </source>
</evidence>
<dbReference type="GO" id="GO:0005741">
    <property type="term" value="C:mitochondrial outer membrane"/>
    <property type="evidence" value="ECO:0007669"/>
    <property type="project" value="UniProtKB-SubCell"/>
</dbReference>
<evidence type="ECO:0000256" key="9">
    <source>
        <dbReference type="ARBA" id="ARBA00038030"/>
    </source>
</evidence>
<keyword evidence="5" id="KW-0802">TPR repeat</keyword>
<dbReference type="GO" id="GO:0045039">
    <property type="term" value="P:protein insertion into mitochondrial inner membrane"/>
    <property type="evidence" value="ECO:0007669"/>
    <property type="project" value="TreeGrafter"/>
</dbReference>
<dbReference type="OrthoDB" id="2942533at2759"/>
<evidence type="ECO:0000313" key="12">
    <source>
        <dbReference type="Proteomes" id="UP000092321"/>
    </source>
</evidence>
<keyword evidence="12" id="KW-1185">Reference proteome</keyword>
<evidence type="ECO:0000313" key="11">
    <source>
        <dbReference type="EMBL" id="OBA25898.1"/>
    </source>
</evidence>
<dbReference type="Gene3D" id="1.25.40.10">
    <property type="entry name" value="Tetratricopeptide repeat domain"/>
    <property type="match status" value="2"/>
</dbReference>
<evidence type="ECO:0000256" key="4">
    <source>
        <dbReference type="ARBA" id="ARBA00022787"/>
    </source>
</evidence>
<dbReference type="SMART" id="SM00028">
    <property type="entry name" value="TPR"/>
    <property type="match status" value="3"/>
</dbReference>
<sequence>MSEESNVSFFTKHKTAIITTVCCLSAVVSAAYVVYSKENTIGSTSSTSSTSNTFASTPSSSTTDKKKKKKEAQKLKKQHEKEEFIATHSVDKFGLKFLPNSTAIDTSGLTAAQKTKKAAAIKTEANEIFKKQNYEEALVYYTWALQLSNDPIFYSNRSVCHLKLNQPEKCIKDCTSALEIDPTYTKCLLRRAQTYETIGKYEEAILDLTGLSLMKYNAVSVEQLLQKCQELSLENDFQNSMLNQKHELVNFSDISSFYQSITSLPKNSKKINDEKLNKLVDLIYADSVESIKKADDYANELIANDGAALETQSDEAKAVIYAAAASLTFFKSLPTKSLELVEKSLTFGKNAFNLLIYSLIMCETTGMPKESSELFNKAIEADLEDASALYHKAQFLALVDDSQIKAICNLFIQVLEIDESFIFAEIQLCLLDYKQNPDKKDYQTRFTNLIRKYPDVAQVRMCYAEVLSTQEDQLAEACAQLDKILDNKNISALEKVNAMILRIHFYLSDPEQTMANLTFANTLIKDAYEIDPTNYKVLNCIGQLTLQDPNKIEEGMGYLQKALENTQAPLEKKQLIQLIQSTKIQHQLLQHPVYAPLFIEMIQQAGM</sequence>
<keyword evidence="6" id="KW-1133">Transmembrane helix</keyword>
<dbReference type="GO" id="GO:0008320">
    <property type="term" value="F:protein transmembrane transporter activity"/>
    <property type="evidence" value="ECO:0007669"/>
    <property type="project" value="TreeGrafter"/>
</dbReference>
<keyword evidence="8" id="KW-0472">Membrane</keyword>
<name>A0A1B7TB01_9ASCO</name>
<evidence type="ECO:0000256" key="5">
    <source>
        <dbReference type="ARBA" id="ARBA00022803"/>
    </source>
</evidence>
<evidence type="ECO:0000256" key="10">
    <source>
        <dbReference type="SAM" id="MobiDB-lite"/>
    </source>
</evidence>
<keyword evidence="3" id="KW-0677">Repeat</keyword>
<comment type="similarity">
    <text evidence="9">Belongs to the Tom70 family.</text>
</comment>
<evidence type="ECO:0000256" key="6">
    <source>
        <dbReference type="ARBA" id="ARBA00022989"/>
    </source>
</evidence>
<evidence type="ECO:0000256" key="1">
    <source>
        <dbReference type="ARBA" id="ARBA00004572"/>
    </source>
</evidence>
<keyword evidence="7" id="KW-0496">Mitochondrion</keyword>
<dbReference type="GO" id="GO:0030150">
    <property type="term" value="P:protein import into mitochondrial matrix"/>
    <property type="evidence" value="ECO:0007669"/>
    <property type="project" value="TreeGrafter"/>
</dbReference>
<dbReference type="GO" id="GO:0030943">
    <property type="term" value="F:mitochondrion targeting sequence binding"/>
    <property type="evidence" value="ECO:0007669"/>
    <property type="project" value="TreeGrafter"/>
</dbReference>
<comment type="subcellular location">
    <subcellularLocation>
        <location evidence="1">Mitochondrion outer membrane</location>
        <topology evidence="1">Single-pass membrane protein</topology>
    </subcellularLocation>
</comment>
<feature type="compositionally biased region" description="Low complexity" evidence="10">
    <location>
        <begin position="43"/>
        <end position="62"/>
    </location>
</feature>
<feature type="compositionally biased region" description="Basic residues" evidence="10">
    <location>
        <begin position="65"/>
        <end position="78"/>
    </location>
</feature>
<dbReference type="Proteomes" id="UP000092321">
    <property type="component" value="Unassembled WGS sequence"/>
</dbReference>
<dbReference type="PANTHER" id="PTHR46208">
    <property type="entry name" value="MITOCHONDRIAL IMPORT RECEPTOR SUBUNIT TOM70"/>
    <property type="match status" value="1"/>
</dbReference>
<dbReference type="AlphaFoldDB" id="A0A1B7TB01"/>
<dbReference type="SUPFAM" id="SSF48452">
    <property type="entry name" value="TPR-like"/>
    <property type="match status" value="1"/>
</dbReference>